<dbReference type="Gene3D" id="3.20.20.410">
    <property type="entry name" value="Protein of unknown function UPF0759"/>
    <property type="match status" value="1"/>
</dbReference>
<dbReference type="STRING" id="797277.SAMN05216198_2227"/>
<dbReference type="InterPro" id="IPR002763">
    <property type="entry name" value="DUF72"/>
</dbReference>
<protein>
    <submittedName>
        <fullName evidence="1">Uncharacterized conserved protein YecE, DUF72 family</fullName>
    </submittedName>
</protein>
<sequence length="305" mass="35164">MSNGIRIGISGWRYEPWRGDFYPEGLVQRRELEYASRTVSSIEINGSFYALQTPERYINWGDATPDDFVFSVKAPRYITHIKRLRELTEPLANFFASGPLQLEHKLGAFLWQFPPSFKYDPALFAELFERLPCTFGEAEKCAAGSPRVVEQPSLTTAADTRLRHAVEIRHQSFMQEDFIELLRKHRIALVVADTAGKWPLIEELTAEFMYLRLHGDKELYSSGYDEAALSDWARRIRAWSKGQQPKDARRLSDHEDSSTASRDIYCYFDNDIKVRAPYDARRLLEKLNKAGSLEIMPGQLPESFL</sequence>
<evidence type="ECO:0000313" key="2">
    <source>
        <dbReference type="Proteomes" id="UP000243426"/>
    </source>
</evidence>
<reference evidence="2" key="1">
    <citation type="submission" date="2016-10" db="EMBL/GenBank/DDBJ databases">
        <authorList>
            <person name="Varghese N."/>
            <person name="Submissions S."/>
        </authorList>
    </citation>
    <scope>NUCLEOTIDE SEQUENCE [LARGE SCALE GENOMIC DNA]</scope>
    <source>
        <strain evidence="2">2SM5</strain>
    </source>
</reference>
<proteinExistence type="predicted"/>
<dbReference type="RefSeq" id="WP_090273367.1">
    <property type="nucleotide sequence ID" value="NZ_LT629748.1"/>
</dbReference>
<dbReference type="OrthoDB" id="9780310at2"/>
<name>A0A1H1T7L3_9GAMM</name>
<dbReference type="Pfam" id="PF01904">
    <property type="entry name" value="DUF72"/>
    <property type="match status" value="1"/>
</dbReference>
<accession>A0A1H1T7L3</accession>
<gene>
    <name evidence="1" type="ORF">SAMN05216198_2227</name>
</gene>
<evidence type="ECO:0000313" key="1">
    <source>
        <dbReference type="EMBL" id="SDS56202.1"/>
    </source>
</evidence>
<dbReference type="AlphaFoldDB" id="A0A1H1T7L3"/>
<dbReference type="PANTHER" id="PTHR30348">
    <property type="entry name" value="UNCHARACTERIZED PROTEIN YECE"/>
    <property type="match status" value="1"/>
</dbReference>
<dbReference type="Proteomes" id="UP000243426">
    <property type="component" value="Chromosome I"/>
</dbReference>
<keyword evidence="2" id="KW-1185">Reference proteome</keyword>
<dbReference type="InterPro" id="IPR036520">
    <property type="entry name" value="UPF0759_sf"/>
</dbReference>
<dbReference type="PANTHER" id="PTHR30348:SF4">
    <property type="entry name" value="DUF72 DOMAIN-CONTAINING PROTEIN"/>
    <property type="match status" value="1"/>
</dbReference>
<organism evidence="1 2">
    <name type="scientific">Halopseudomonas litoralis</name>
    <dbReference type="NCBI Taxonomy" id="797277"/>
    <lineage>
        <taxon>Bacteria</taxon>
        <taxon>Pseudomonadati</taxon>
        <taxon>Pseudomonadota</taxon>
        <taxon>Gammaproteobacteria</taxon>
        <taxon>Pseudomonadales</taxon>
        <taxon>Pseudomonadaceae</taxon>
        <taxon>Halopseudomonas</taxon>
    </lineage>
</organism>
<dbReference type="SUPFAM" id="SSF117396">
    <property type="entry name" value="TM1631-like"/>
    <property type="match status" value="1"/>
</dbReference>
<dbReference type="EMBL" id="LT629748">
    <property type="protein sequence ID" value="SDS56202.1"/>
    <property type="molecule type" value="Genomic_DNA"/>
</dbReference>